<evidence type="ECO:0000313" key="3">
    <source>
        <dbReference type="Proteomes" id="UP000789706"/>
    </source>
</evidence>
<keyword evidence="3" id="KW-1185">Reference proteome</keyword>
<organism evidence="2 3">
    <name type="scientific">Diversispora eburnea</name>
    <dbReference type="NCBI Taxonomy" id="1213867"/>
    <lineage>
        <taxon>Eukaryota</taxon>
        <taxon>Fungi</taxon>
        <taxon>Fungi incertae sedis</taxon>
        <taxon>Mucoromycota</taxon>
        <taxon>Glomeromycotina</taxon>
        <taxon>Glomeromycetes</taxon>
        <taxon>Diversisporales</taxon>
        <taxon>Diversisporaceae</taxon>
        <taxon>Diversispora</taxon>
    </lineage>
</organism>
<comment type="caution">
    <text evidence="2">The sequence shown here is derived from an EMBL/GenBank/DDBJ whole genome shotgun (WGS) entry which is preliminary data.</text>
</comment>
<name>A0A9N9G0V3_9GLOM</name>
<sequence>MPDGRIYDVDSIEDPVKRQGKGRPAIKRLKACGEQKNKADINKVQKENVYEDDDKDLNDSSNVNR</sequence>
<dbReference type="AlphaFoldDB" id="A0A9N9G0V3"/>
<feature type="compositionally biased region" description="Basic and acidic residues" evidence="1">
    <location>
        <begin position="31"/>
        <end position="49"/>
    </location>
</feature>
<protein>
    <submittedName>
        <fullName evidence="2">698_t:CDS:1</fullName>
    </submittedName>
</protein>
<dbReference type="Proteomes" id="UP000789706">
    <property type="component" value="Unassembled WGS sequence"/>
</dbReference>
<dbReference type="OrthoDB" id="2439317at2759"/>
<feature type="region of interest" description="Disordered" evidence="1">
    <location>
        <begin position="1"/>
        <end position="65"/>
    </location>
</feature>
<feature type="compositionally biased region" description="Basic residues" evidence="1">
    <location>
        <begin position="18"/>
        <end position="30"/>
    </location>
</feature>
<proteinExistence type="predicted"/>
<reference evidence="2" key="1">
    <citation type="submission" date="2021-06" db="EMBL/GenBank/DDBJ databases">
        <authorList>
            <person name="Kallberg Y."/>
            <person name="Tangrot J."/>
            <person name="Rosling A."/>
        </authorList>
    </citation>
    <scope>NUCLEOTIDE SEQUENCE</scope>
    <source>
        <strain evidence="2">AZ414A</strain>
    </source>
</reference>
<evidence type="ECO:0000256" key="1">
    <source>
        <dbReference type="SAM" id="MobiDB-lite"/>
    </source>
</evidence>
<evidence type="ECO:0000313" key="2">
    <source>
        <dbReference type="EMBL" id="CAG8569463.1"/>
    </source>
</evidence>
<accession>A0A9N9G0V3</accession>
<dbReference type="EMBL" id="CAJVPK010001079">
    <property type="protein sequence ID" value="CAG8569463.1"/>
    <property type="molecule type" value="Genomic_DNA"/>
</dbReference>
<gene>
    <name evidence="2" type="ORF">DEBURN_LOCUS8005</name>
</gene>
<feature type="non-terminal residue" evidence="2">
    <location>
        <position position="65"/>
    </location>
</feature>